<keyword evidence="1" id="KW-0812">Transmembrane</keyword>
<dbReference type="RefSeq" id="WP_176522155.1">
    <property type="nucleotide sequence ID" value="NZ_OBML01000012.1"/>
</dbReference>
<evidence type="ECO:0000313" key="4">
    <source>
        <dbReference type="Proteomes" id="UP000219331"/>
    </source>
</evidence>
<gene>
    <name evidence="3" type="ORF">SAMN05421512_112159</name>
</gene>
<keyword evidence="1" id="KW-1133">Transmembrane helix</keyword>
<reference evidence="3 4" key="1">
    <citation type="submission" date="2017-08" db="EMBL/GenBank/DDBJ databases">
        <authorList>
            <person name="de Groot N.N."/>
        </authorList>
    </citation>
    <scope>NUCLEOTIDE SEQUENCE [LARGE SCALE GENOMIC DNA]</scope>
    <source>
        <strain evidence="3 4">USBA 352</strain>
    </source>
</reference>
<accession>A0A285TKB4</accession>
<feature type="transmembrane region" description="Helical" evidence="1">
    <location>
        <begin position="72"/>
        <end position="94"/>
    </location>
</feature>
<name>A0A285TKB4_9HYPH</name>
<dbReference type="STRING" id="538381.GCA_001696535_00770"/>
<feature type="transmembrane region" description="Helical" evidence="1">
    <location>
        <begin position="133"/>
        <end position="159"/>
    </location>
</feature>
<feature type="transmembrane region" description="Helical" evidence="1">
    <location>
        <begin position="39"/>
        <end position="60"/>
    </location>
</feature>
<dbReference type="AlphaFoldDB" id="A0A285TKB4"/>
<dbReference type="InterPro" id="IPR009936">
    <property type="entry name" value="DUF1468"/>
</dbReference>
<dbReference type="Pfam" id="PF07331">
    <property type="entry name" value="TctB"/>
    <property type="match status" value="1"/>
</dbReference>
<evidence type="ECO:0000256" key="1">
    <source>
        <dbReference type="SAM" id="Phobius"/>
    </source>
</evidence>
<feature type="domain" description="DUF1468" evidence="2">
    <location>
        <begin position="10"/>
        <end position="160"/>
    </location>
</feature>
<keyword evidence="4" id="KW-1185">Reference proteome</keyword>
<organism evidence="3 4">
    <name type="scientific">Stappia indica</name>
    <dbReference type="NCBI Taxonomy" id="538381"/>
    <lineage>
        <taxon>Bacteria</taxon>
        <taxon>Pseudomonadati</taxon>
        <taxon>Pseudomonadota</taxon>
        <taxon>Alphaproteobacteria</taxon>
        <taxon>Hyphomicrobiales</taxon>
        <taxon>Stappiaceae</taxon>
        <taxon>Stappia</taxon>
    </lineage>
</organism>
<evidence type="ECO:0000259" key="2">
    <source>
        <dbReference type="Pfam" id="PF07331"/>
    </source>
</evidence>
<keyword evidence="1" id="KW-0472">Membrane</keyword>
<feature type="transmembrane region" description="Helical" evidence="1">
    <location>
        <begin position="100"/>
        <end position="121"/>
    </location>
</feature>
<evidence type="ECO:0000313" key="3">
    <source>
        <dbReference type="EMBL" id="SOC22845.1"/>
    </source>
</evidence>
<sequence length="164" mass="17951">MTRRVTGQVLFAFVLLGLNTVYASQVLEMPFPFATGEPGPAFMPMLLCGLVYLGVLKILINEFRSPEPAPEVESALSAIPRLGIVGPLAAIALIGLFVIVFFYAGYIVAAAFYTFAIALFFNYEQSGSWGRSILFAVATSAAITVFGWLFFVKLFGLYLPMWEL</sequence>
<protein>
    <submittedName>
        <fullName evidence="3">Tripartite tricarboxylate transporter TctB family protein</fullName>
    </submittedName>
</protein>
<proteinExistence type="predicted"/>
<dbReference type="EMBL" id="OBML01000012">
    <property type="protein sequence ID" value="SOC22845.1"/>
    <property type="molecule type" value="Genomic_DNA"/>
</dbReference>
<dbReference type="Proteomes" id="UP000219331">
    <property type="component" value="Unassembled WGS sequence"/>
</dbReference>